<protein>
    <submittedName>
        <fullName evidence="2">Uncharacterized protein</fullName>
    </submittedName>
</protein>
<name>A0ABN8XVL6_RANTA</name>
<sequence length="193" mass="19959">MTRGQAVAATVKVTFKITAHPFICSRQRKSRTPVVLAENGESVDQMGQEDRIQRVNKAPPDLAQMHPGQCHCARAGSCQGWGGGVGGAVTSRTNRKRKSPPPRAGGPSLTPAVGGEGGASCAAAEGAGPGAWRRGLVLSVPRPPLPPRFLTCRGPVAAGAADRRPPPRHPEPPSAVPGRRAGKAGRTAEPSRP</sequence>
<dbReference type="EMBL" id="OX459937">
    <property type="protein sequence ID" value="CAI9152367.1"/>
    <property type="molecule type" value="Genomic_DNA"/>
</dbReference>
<evidence type="ECO:0000256" key="1">
    <source>
        <dbReference type="SAM" id="MobiDB-lite"/>
    </source>
</evidence>
<gene>
    <name evidence="2" type="ORF">MRATA1EN1_LOCUS1329</name>
</gene>
<accession>A0ABN8XVL6</accession>
<organism evidence="2 3">
    <name type="scientific">Rangifer tarandus platyrhynchus</name>
    <name type="common">Svalbard reindeer</name>
    <dbReference type="NCBI Taxonomy" id="3082113"/>
    <lineage>
        <taxon>Eukaryota</taxon>
        <taxon>Metazoa</taxon>
        <taxon>Chordata</taxon>
        <taxon>Craniata</taxon>
        <taxon>Vertebrata</taxon>
        <taxon>Euteleostomi</taxon>
        <taxon>Mammalia</taxon>
        <taxon>Eutheria</taxon>
        <taxon>Laurasiatheria</taxon>
        <taxon>Artiodactyla</taxon>
        <taxon>Ruminantia</taxon>
        <taxon>Pecora</taxon>
        <taxon>Cervidae</taxon>
        <taxon>Odocoileinae</taxon>
        <taxon>Rangifer</taxon>
    </lineage>
</organism>
<evidence type="ECO:0000313" key="2">
    <source>
        <dbReference type="EMBL" id="CAI9152367.1"/>
    </source>
</evidence>
<feature type="compositionally biased region" description="Low complexity" evidence="1">
    <location>
        <begin position="148"/>
        <end position="160"/>
    </location>
</feature>
<feature type="compositionally biased region" description="Basic and acidic residues" evidence="1">
    <location>
        <begin position="161"/>
        <end position="171"/>
    </location>
</feature>
<feature type="compositionally biased region" description="Low complexity" evidence="1">
    <location>
        <begin position="119"/>
        <end position="140"/>
    </location>
</feature>
<dbReference type="Proteomes" id="UP001176941">
    <property type="component" value="Chromosome 1"/>
</dbReference>
<keyword evidence="3" id="KW-1185">Reference proteome</keyword>
<reference evidence="2" key="1">
    <citation type="submission" date="2023-04" db="EMBL/GenBank/DDBJ databases">
        <authorList>
            <consortium name="ELIXIR-Norway"/>
        </authorList>
    </citation>
    <scope>NUCLEOTIDE SEQUENCE [LARGE SCALE GENOMIC DNA]</scope>
</reference>
<proteinExistence type="predicted"/>
<feature type="region of interest" description="Disordered" evidence="1">
    <location>
        <begin position="89"/>
        <end position="193"/>
    </location>
</feature>
<evidence type="ECO:0000313" key="3">
    <source>
        <dbReference type="Proteomes" id="UP001176941"/>
    </source>
</evidence>